<evidence type="ECO:0000259" key="7">
    <source>
        <dbReference type="Pfam" id="PF01416"/>
    </source>
</evidence>
<dbReference type="CDD" id="cd02570">
    <property type="entry name" value="PseudoU_synth_EcTruA"/>
    <property type="match status" value="1"/>
</dbReference>
<evidence type="ECO:0000256" key="6">
    <source>
        <dbReference type="RuleBase" id="RU003792"/>
    </source>
</evidence>
<dbReference type="InterPro" id="IPR020095">
    <property type="entry name" value="PsdUridine_synth_TruA_C"/>
</dbReference>
<dbReference type="GO" id="GO:0160147">
    <property type="term" value="F:tRNA pseudouridine(38-40) synthase activity"/>
    <property type="evidence" value="ECO:0007669"/>
    <property type="project" value="UniProtKB-EC"/>
</dbReference>
<dbReference type="Proteomes" id="UP000295710">
    <property type="component" value="Unassembled WGS sequence"/>
</dbReference>
<dbReference type="EC" id="5.4.99.12" evidence="4"/>
<name>A0A4R4FFS9_9FIRM</name>
<protein>
    <recommendedName>
        <fullName evidence="4">tRNA pseudouridine synthase A</fullName>
        <ecNumber evidence="4">5.4.99.12</ecNumber>
    </recommendedName>
    <alternativeName>
        <fullName evidence="4">tRNA pseudouridine(38-40) synthase</fullName>
    </alternativeName>
    <alternativeName>
        <fullName evidence="4">tRNA pseudouridylate synthase I</fullName>
    </alternativeName>
    <alternativeName>
        <fullName evidence="4">tRNA-uridine isomerase I</fullName>
    </alternativeName>
</protein>
<proteinExistence type="inferred from homology"/>
<evidence type="ECO:0000313" key="8">
    <source>
        <dbReference type="EMBL" id="TDA22467.1"/>
    </source>
</evidence>
<comment type="function">
    <text evidence="4">Formation of pseudouridine at positions 38, 39 and 40 in the anticodon stem and loop of transfer RNAs.</text>
</comment>
<dbReference type="NCBIfam" id="TIGR00071">
    <property type="entry name" value="hisT_truA"/>
    <property type="match status" value="1"/>
</dbReference>
<dbReference type="EMBL" id="SMMX01000004">
    <property type="protein sequence ID" value="TDA22467.1"/>
    <property type="molecule type" value="Genomic_DNA"/>
</dbReference>
<dbReference type="RefSeq" id="WP_132276565.1">
    <property type="nucleotide sequence ID" value="NZ_JAOBST010000009.1"/>
</dbReference>
<dbReference type="PANTHER" id="PTHR11142:SF22">
    <property type="entry name" value="TRNA PSEUDOURIDINE SYNTHASE A 2"/>
    <property type="match status" value="1"/>
</dbReference>
<comment type="catalytic activity">
    <reaction evidence="4 6">
        <text>uridine(38/39/40) in tRNA = pseudouridine(38/39/40) in tRNA</text>
        <dbReference type="Rhea" id="RHEA:22376"/>
        <dbReference type="Rhea" id="RHEA-COMP:10085"/>
        <dbReference type="Rhea" id="RHEA-COMP:10087"/>
        <dbReference type="ChEBI" id="CHEBI:65314"/>
        <dbReference type="ChEBI" id="CHEBI:65315"/>
        <dbReference type="EC" id="5.4.99.12"/>
    </reaction>
</comment>
<dbReference type="AlphaFoldDB" id="A0A4R4FFS9"/>
<comment type="caution">
    <text evidence="4">Lacks conserved residue(s) required for the propagation of feature annotation.</text>
</comment>
<dbReference type="Gene3D" id="3.30.70.660">
    <property type="entry name" value="Pseudouridine synthase I, catalytic domain, C-terminal subdomain"/>
    <property type="match status" value="1"/>
</dbReference>
<dbReference type="PIRSF" id="PIRSF001430">
    <property type="entry name" value="tRNA_psdUrid_synth"/>
    <property type="match status" value="1"/>
</dbReference>
<dbReference type="HAMAP" id="MF_00171">
    <property type="entry name" value="TruA"/>
    <property type="match status" value="1"/>
</dbReference>
<keyword evidence="3 4" id="KW-0413">Isomerase</keyword>
<feature type="domain" description="Pseudouridine synthase I TruA alpha/beta" evidence="7">
    <location>
        <begin position="8"/>
        <end position="105"/>
    </location>
</feature>
<dbReference type="GO" id="GO:0031119">
    <property type="term" value="P:tRNA pseudouridine synthesis"/>
    <property type="evidence" value="ECO:0007669"/>
    <property type="project" value="UniProtKB-UniRule"/>
</dbReference>
<dbReference type="SUPFAM" id="SSF55120">
    <property type="entry name" value="Pseudouridine synthase"/>
    <property type="match status" value="1"/>
</dbReference>
<evidence type="ECO:0000256" key="2">
    <source>
        <dbReference type="ARBA" id="ARBA00022694"/>
    </source>
</evidence>
<dbReference type="Pfam" id="PF01416">
    <property type="entry name" value="PseudoU_synth_1"/>
    <property type="match status" value="2"/>
</dbReference>
<keyword evidence="2 4" id="KW-0819">tRNA processing</keyword>
<evidence type="ECO:0000313" key="9">
    <source>
        <dbReference type="Proteomes" id="UP000295710"/>
    </source>
</evidence>
<evidence type="ECO:0000256" key="1">
    <source>
        <dbReference type="ARBA" id="ARBA00009375"/>
    </source>
</evidence>
<organism evidence="8 9">
    <name type="scientific">Extibacter muris</name>
    <dbReference type="NCBI Taxonomy" id="1796622"/>
    <lineage>
        <taxon>Bacteria</taxon>
        <taxon>Bacillati</taxon>
        <taxon>Bacillota</taxon>
        <taxon>Clostridia</taxon>
        <taxon>Lachnospirales</taxon>
        <taxon>Lachnospiraceae</taxon>
        <taxon>Extibacter</taxon>
    </lineage>
</organism>
<dbReference type="GO" id="GO:0003723">
    <property type="term" value="F:RNA binding"/>
    <property type="evidence" value="ECO:0007669"/>
    <property type="project" value="InterPro"/>
</dbReference>
<feature type="domain" description="Pseudouridine synthase I TruA alpha/beta" evidence="7">
    <location>
        <begin position="147"/>
        <end position="245"/>
    </location>
</feature>
<sequence length="245" mass="28285">MRNIRLTIEYDGSRYQGWSRLGKEESNNTVSNKIIEVLRKMTDEYIIELNCGCRTEVGVHAYAQVANFKTGSDMDILGIKHYLNRYLPMDIAITNVEDVPDRFHAQLNATSKTYVYRMTIDDVPSVFDRKYTYHCFKIPDKKLMQQAALLFIGKHDFKNFSTVKKNKTTVKEIFEIEVYGDTEEMQILIHADDFLHNMARLVVGTLLEIGFGTRKKEDIEEIFAGTKPVSVPCDPKGLYLQEVSY</sequence>
<comment type="caution">
    <text evidence="8">The sequence shown here is derived from an EMBL/GenBank/DDBJ whole genome shotgun (WGS) entry which is preliminary data.</text>
</comment>
<comment type="similarity">
    <text evidence="1 4 6">Belongs to the tRNA pseudouridine synthase TruA family.</text>
</comment>
<feature type="binding site" evidence="4 5">
    <location>
        <position position="114"/>
    </location>
    <ligand>
        <name>substrate</name>
    </ligand>
</feature>
<dbReference type="InterPro" id="IPR020103">
    <property type="entry name" value="PsdUridine_synth_cat_dom_sf"/>
</dbReference>
<dbReference type="PANTHER" id="PTHR11142">
    <property type="entry name" value="PSEUDOURIDYLATE SYNTHASE"/>
    <property type="match status" value="1"/>
</dbReference>
<evidence type="ECO:0000256" key="5">
    <source>
        <dbReference type="PIRSR" id="PIRSR001430-2"/>
    </source>
</evidence>
<dbReference type="Gene3D" id="3.30.70.580">
    <property type="entry name" value="Pseudouridine synthase I, catalytic domain, N-terminal subdomain"/>
    <property type="match status" value="1"/>
</dbReference>
<accession>A0A4R4FFS9</accession>
<dbReference type="InterPro" id="IPR020097">
    <property type="entry name" value="PsdUridine_synth_TruA_a/b_dom"/>
</dbReference>
<dbReference type="InterPro" id="IPR001406">
    <property type="entry name" value="PsdUridine_synth_TruA"/>
</dbReference>
<dbReference type="InterPro" id="IPR020094">
    <property type="entry name" value="TruA/RsuA/RluB/E/F_N"/>
</dbReference>
<evidence type="ECO:0000256" key="4">
    <source>
        <dbReference type="HAMAP-Rule" id="MF_00171"/>
    </source>
</evidence>
<reference evidence="8 9" key="1">
    <citation type="journal article" date="2016" name="Nat. Microbiol.">
        <title>The Mouse Intestinal Bacterial Collection (miBC) provides host-specific insight into cultured diversity and functional potential of the gut microbiota.</title>
        <authorList>
            <person name="Lagkouvardos I."/>
            <person name="Pukall R."/>
            <person name="Abt B."/>
            <person name="Foesel B.U."/>
            <person name="Meier-Kolthoff J.P."/>
            <person name="Kumar N."/>
            <person name="Bresciani A."/>
            <person name="Martinez I."/>
            <person name="Just S."/>
            <person name="Ziegler C."/>
            <person name="Brugiroux S."/>
            <person name="Garzetti D."/>
            <person name="Wenning M."/>
            <person name="Bui T.P."/>
            <person name="Wang J."/>
            <person name="Hugenholtz F."/>
            <person name="Plugge C.M."/>
            <person name="Peterson D.A."/>
            <person name="Hornef M.W."/>
            <person name="Baines J.F."/>
            <person name="Smidt H."/>
            <person name="Walter J."/>
            <person name="Kristiansen K."/>
            <person name="Nielsen H.B."/>
            <person name="Haller D."/>
            <person name="Overmann J."/>
            <person name="Stecher B."/>
            <person name="Clavel T."/>
        </authorList>
    </citation>
    <scope>NUCLEOTIDE SEQUENCE [LARGE SCALE GENOMIC DNA]</scope>
    <source>
        <strain evidence="8 9">DSM 28560</strain>
    </source>
</reference>
<gene>
    <name evidence="4 8" type="primary">truA</name>
    <name evidence="8" type="ORF">E1963_06880</name>
</gene>
<evidence type="ECO:0000256" key="3">
    <source>
        <dbReference type="ARBA" id="ARBA00023235"/>
    </source>
</evidence>
<comment type="subunit">
    <text evidence="4">Homodimer.</text>
</comment>
<keyword evidence="9" id="KW-1185">Reference proteome</keyword>